<dbReference type="AlphaFoldDB" id="A0AAN8WZL4"/>
<name>A0AAN8WZL4_HALRR</name>
<comment type="caution">
    <text evidence="2">The sequence shown here is derived from an EMBL/GenBank/DDBJ whole genome shotgun (WGS) entry which is preliminary data.</text>
</comment>
<feature type="region of interest" description="Disordered" evidence="1">
    <location>
        <begin position="1"/>
        <end position="22"/>
    </location>
</feature>
<reference evidence="2 3" key="1">
    <citation type="submission" date="2023-11" db="EMBL/GenBank/DDBJ databases">
        <title>Halocaridina rubra genome assembly.</title>
        <authorList>
            <person name="Smith C."/>
        </authorList>
    </citation>
    <scope>NUCLEOTIDE SEQUENCE [LARGE SCALE GENOMIC DNA]</scope>
    <source>
        <strain evidence="2">EP-1</strain>
        <tissue evidence="2">Whole</tissue>
    </source>
</reference>
<sequence>MASQPAPRIRLSRASTSVSEEEQQIYHERSEVSATEEDLWQALTPEHLVMLRRYFIQPRGWSGRGSLSIAGEDETEYRNLTRPQFIDAVTTLLDTEKFEGVCGAIFDAIIAAMTPSLPSTTTTTTTTSSSGLTGGPISSSSSNISTSSSSVGGSTLTLGISWRGLVTYLAEGVSGLCEASPPDPLFSPSVKYTLLTQNKPCRLEGMLSRKQKSIDSKGRATSLLSDSP</sequence>
<evidence type="ECO:0000256" key="1">
    <source>
        <dbReference type="SAM" id="MobiDB-lite"/>
    </source>
</evidence>
<accession>A0AAN8WZL4</accession>
<keyword evidence="3" id="KW-1185">Reference proteome</keyword>
<evidence type="ECO:0000313" key="3">
    <source>
        <dbReference type="Proteomes" id="UP001381693"/>
    </source>
</evidence>
<feature type="region of interest" description="Disordered" evidence="1">
    <location>
        <begin position="208"/>
        <end position="228"/>
    </location>
</feature>
<protein>
    <submittedName>
        <fullName evidence="2">Uncharacterized protein</fullName>
    </submittedName>
</protein>
<dbReference type="Proteomes" id="UP001381693">
    <property type="component" value="Unassembled WGS sequence"/>
</dbReference>
<gene>
    <name evidence="2" type="ORF">SK128_012745</name>
</gene>
<feature type="region of interest" description="Disordered" evidence="1">
    <location>
        <begin position="117"/>
        <end position="152"/>
    </location>
</feature>
<organism evidence="2 3">
    <name type="scientific">Halocaridina rubra</name>
    <name type="common">Hawaiian red shrimp</name>
    <dbReference type="NCBI Taxonomy" id="373956"/>
    <lineage>
        <taxon>Eukaryota</taxon>
        <taxon>Metazoa</taxon>
        <taxon>Ecdysozoa</taxon>
        <taxon>Arthropoda</taxon>
        <taxon>Crustacea</taxon>
        <taxon>Multicrustacea</taxon>
        <taxon>Malacostraca</taxon>
        <taxon>Eumalacostraca</taxon>
        <taxon>Eucarida</taxon>
        <taxon>Decapoda</taxon>
        <taxon>Pleocyemata</taxon>
        <taxon>Caridea</taxon>
        <taxon>Atyoidea</taxon>
        <taxon>Atyidae</taxon>
        <taxon>Halocaridina</taxon>
    </lineage>
</organism>
<evidence type="ECO:0000313" key="2">
    <source>
        <dbReference type="EMBL" id="KAK7069305.1"/>
    </source>
</evidence>
<dbReference type="EMBL" id="JAXCGZ010016986">
    <property type="protein sequence ID" value="KAK7069305.1"/>
    <property type="molecule type" value="Genomic_DNA"/>
</dbReference>
<proteinExistence type="predicted"/>